<dbReference type="InterPro" id="IPR006944">
    <property type="entry name" value="Phage/GTA_portal"/>
</dbReference>
<evidence type="ECO:0000256" key="1">
    <source>
        <dbReference type="SAM" id="Coils"/>
    </source>
</evidence>
<reference evidence="2" key="1">
    <citation type="submission" date="2020-03" db="EMBL/GenBank/DDBJ databases">
        <title>The deep terrestrial virosphere.</title>
        <authorList>
            <person name="Holmfeldt K."/>
            <person name="Nilsson E."/>
            <person name="Simone D."/>
            <person name="Lopez-Fernandez M."/>
            <person name="Wu X."/>
            <person name="de Brujin I."/>
            <person name="Lundin D."/>
            <person name="Andersson A."/>
            <person name="Bertilsson S."/>
            <person name="Dopson M."/>
        </authorList>
    </citation>
    <scope>NUCLEOTIDE SEQUENCE</scope>
    <source>
        <strain evidence="2">MM415A01530</strain>
    </source>
</reference>
<dbReference type="AlphaFoldDB" id="A0A6M3K4T9"/>
<keyword evidence="1" id="KW-0175">Coiled coil</keyword>
<dbReference type="EMBL" id="MT142219">
    <property type="protein sequence ID" value="QJA76342.1"/>
    <property type="molecule type" value="Genomic_DNA"/>
</dbReference>
<gene>
    <name evidence="2" type="ORF">MM415A01530_0003</name>
</gene>
<sequence length="478" mass="53661">MIGLARETVGLGLAASEFHSRFYGDGTHPSVIVTIPPEVNLGDSEKEYKERLKMTISGLKNAHGVAVFANGETANRLTMPLKDAQFVESTQANDMKICGFYHVPPHKAALFSKNTNRNNMEQENQSYVDSCLIHWTTRWEQAISHQLLTPEERRDGLFFEFNLSGLLKGDTEARGEFYKTLFNMGYPLNRILAKENENPVEGGDEGYIQLNMIPISKSGDLADKQIEGGNDNEGASVRRFAEKRSLLVRDRLARQYHPLFLRAAEKIVNRERLAVKREIGKQEKERAKSDMETWLNNFYRALPEYIKTEIGPVFQSFARAVADASAEEIGVDLDESEIARFTGDYIERYAQRHAGGSLGQLTAILRDKEKELSDLEVRVDEWGETRAEKIATNETVRGSNAIFQLAAFSAGLGTFWRIRGAKTCPYCKELNGRRVRSGESFVNDGDELNPEGGTGPMKIRGIKSHPPLHQGCDCYLSV</sequence>
<evidence type="ECO:0000313" key="2">
    <source>
        <dbReference type="EMBL" id="QJA76342.1"/>
    </source>
</evidence>
<proteinExistence type="predicted"/>
<accession>A0A6M3K4T9</accession>
<organism evidence="2">
    <name type="scientific">viral metagenome</name>
    <dbReference type="NCBI Taxonomy" id="1070528"/>
    <lineage>
        <taxon>unclassified sequences</taxon>
        <taxon>metagenomes</taxon>
        <taxon>organismal metagenomes</taxon>
    </lineage>
</organism>
<dbReference type="Pfam" id="PF04860">
    <property type="entry name" value="Phage_portal"/>
    <property type="match status" value="1"/>
</dbReference>
<feature type="coiled-coil region" evidence="1">
    <location>
        <begin position="358"/>
        <end position="385"/>
    </location>
</feature>
<protein>
    <submittedName>
        <fullName evidence="2">Putative portal protein</fullName>
    </submittedName>
</protein>
<name>A0A6M3K4T9_9ZZZZ</name>